<proteinExistence type="predicted"/>
<dbReference type="RefSeq" id="WP_150667384.1">
    <property type="nucleotide sequence ID" value="NZ_CABPSB010000001.1"/>
</dbReference>
<dbReference type="Proteomes" id="UP000406256">
    <property type="component" value="Unassembled WGS sequence"/>
</dbReference>
<evidence type="ECO:0000313" key="2">
    <source>
        <dbReference type="Proteomes" id="UP000406256"/>
    </source>
</evidence>
<gene>
    <name evidence="1" type="ORF">PAN31108_00619</name>
</gene>
<name>A0A5E4S5E2_9BURK</name>
<dbReference type="AlphaFoldDB" id="A0A5E4S5E2"/>
<reference evidence="1 2" key="1">
    <citation type="submission" date="2019-08" db="EMBL/GenBank/DDBJ databases">
        <authorList>
            <person name="Peeters C."/>
        </authorList>
    </citation>
    <scope>NUCLEOTIDE SEQUENCE [LARGE SCALE GENOMIC DNA]</scope>
    <source>
        <strain evidence="1 2">LMG 31108</strain>
    </source>
</reference>
<keyword evidence="2" id="KW-1185">Reference proteome</keyword>
<evidence type="ECO:0000313" key="1">
    <source>
        <dbReference type="EMBL" id="VVD70857.1"/>
    </source>
</evidence>
<accession>A0A5E4S5E2</accession>
<sequence length="126" mass="13576">MFDLKNFDFQDLLPARAQFAPQLLAMVDGELCASAAMILLLCGDAIAGEIECTQEGIARAHEYVNTFLSVAGEDGFPLIPALAEVLVNDPTGEKAVGLALAAQTFLVPDRIREIFRKFDAIGIPTH</sequence>
<dbReference type="EMBL" id="CABPSB010000001">
    <property type="protein sequence ID" value="VVD70857.1"/>
    <property type="molecule type" value="Genomic_DNA"/>
</dbReference>
<organism evidence="1 2">
    <name type="scientific">Pandoraea anhela</name>
    <dbReference type="NCBI Taxonomy" id="2508295"/>
    <lineage>
        <taxon>Bacteria</taxon>
        <taxon>Pseudomonadati</taxon>
        <taxon>Pseudomonadota</taxon>
        <taxon>Betaproteobacteria</taxon>
        <taxon>Burkholderiales</taxon>
        <taxon>Burkholderiaceae</taxon>
        <taxon>Pandoraea</taxon>
    </lineage>
</organism>
<protein>
    <submittedName>
        <fullName evidence="1">Uncharacterized protein</fullName>
    </submittedName>
</protein>